<dbReference type="RefSeq" id="WP_093107487.1">
    <property type="nucleotide sequence ID" value="NZ_FNOS01000005.1"/>
</dbReference>
<feature type="transmembrane region" description="Helical" evidence="1">
    <location>
        <begin position="55"/>
        <end position="75"/>
    </location>
</feature>
<keyword evidence="1" id="KW-0472">Membrane</keyword>
<reference evidence="2 3" key="1">
    <citation type="submission" date="2016-10" db="EMBL/GenBank/DDBJ databases">
        <authorList>
            <person name="Varghese N."/>
            <person name="Submissions S."/>
        </authorList>
    </citation>
    <scope>NUCLEOTIDE SEQUENCE [LARGE SCALE GENOMIC DNA]</scope>
    <source>
        <strain evidence="2 3">DSM 20748</strain>
    </source>
</reference>
<sequence>MVDMLNDWMLESSQNFNIVVGLTTVITIGSVLLLFSIMKKFGEPDERTKTIKLKILSFMFSAQLIMNAIFILFVVSDIEYFRQIFLFLQGFVFLIGAIYAMTLYKKDFA</sequence>
<comment type="caution">
    <text evidence="2">The sequence shown here is derived from an EMBL/GenBank/DDBJ whole genome shotgun (WGS) entry which is preliminary data.</text>
</comment>
<dbReference type="EMBL" id="FNOS01000005">
    <property type="protein sequence ID" value="SDY08429.1"/>
    <property type="molecule type" value="Genomic_DNA"/>
</dbReference>
<protein>
    <recommendedName>
        <fullName evidence="4">6-aminohexanoate hydrolase</fullName>
    </recommendedName>
</protein>
<gene>
    <name evidence="2" type="ORF">SAMN04488081_1996</name>
</gene>
<keyword evidence="3" id="KW-1185">Reference proteome</keyword>
<name>A0A1H3H1B0_9BACI</name>
<evidence type="ECO:0000256" key="1">
    <source>
        <dbReference type="SAM" id="Phobius"/>
    </source>
</evidence>
<keyword evidence="1" id="KW-0812">Transmembrane</keyword>
<dbReference type="Proteomes" id="UP000198647">
    <property type="component" value="Unassembled WGS sequence"/>
</dbReference>
<keyword evidence="1" id="KW-1133">Transmembrane helix</keyword>
<evidence type="ECO:0008006" key="4">
    <source>
        <dbReference type="Google" id="ProtNLM"/>
    </source>
</evidence>
<proteinExistence type="predicted"/>
<evidence type="ECO:0000313" key="2">
    <source>
        <dbReference type="EMBL" id="SDY08429.1"/>
    </source>
</evidence>
<evidence type="ECO:0000313" key="3">
    <source>
        <dbReference type="Proteomes" id="UP000198647"/>
    </source>
</evidence>
<accession>A0A1H3H1B0</accession>
<feature type="transmembrane region" description="Helical" evidence="1">
    <location>
        <begin position="81"/>
        <end position="104"/>
    </location>
</feature>
<feature type="transmembrane region" description="Helical" evidence="1">
    <location>
        <begin position="16"/>
        <end position="35"/>
    </location>
</feature>
<organism evidence="2 3">
    <name type="scientific">Salimicrobium album</name>
    <dbReference type="NCBI Taxonomy" id="50717"/>
    <lineage>
        <taxon>Bacteria</taxon>
        <taxon>Bacillati</taxon>
        <taxon>Bacillota</taxon>
        <taxon>Bacilli</taxon>
        <taxon>Bacillales</taxon>
        <taxon>Bacillaceae</taxon>
        <taxon>Salimicrobium</taxon>
    </lineage>
</organism>